<dbReference type="KEGG" id="lri:NCTC12151_02268"/>
<dbReference type="AlphaFoldDB" id="A0A2X4V0M3"/>
<organism evidence="1 2">
    <name type="scientific">Leminorella richardii</name>
    <dbReference type="NCBI Taxonomy" id="158841"/>
    <lineage>
        <taxon>Bacteria</taxon>
        <taxon>Pseudomonadati</taxon>
        <taxon>Pseudomonadota</taxon>
        <taxon>Gammaproteobacteria</taxon>
        <taxon>Enterobacterales</taxon>
        <taxon>Budviciaceae</taxon>
        <taxon>Leminorella</taxon>
    </lineage>
</organism>
<protein>
    <submittedName>
        <fullName evidence="1">Uncharacterized protein</fullName>
    </submittedName>
</protein>
<keyword evidence="2" id="KW-1185">Reference proteome</keyword>
<accession>A0A2X4V0M3</accession>
<proteinExistence type="predicted"/>
<evidence type="ECO:0000313" key="1">
    <source>
        <dbReference type="EMBL" id="SQI41688.1"/>
    </source>
</evidence>
<sequence>MYPDFTFQCSKCGHDAFRSEHPVKSLDDIHGAICSRCCKPVALKDITAHKIRRIQLIIQRKVTEGASMA</sequence>
<name>A0A2X4V0M3_9GAMM</name>
<evidence type="ECO:0000313" key="2">
    <source>
        <dbReference type="Proteomes" id="UP000249005"/>
    </source>
</evidence>
<dbReference type="RefSeq" id="WP_415270867.1">
    <property type="nucleotide sequence ID" value="NZ_LR698987.1"/>
</dbReference>
<reference evidence="1 2" key="1">
    <citation type="submission" date="2018-06" db="EMBL/GenBank/DDBJ databases">
        <authorList>
            <consortium name="Pathogen Informatics"/>
            <person name="Doyle S."/>
        </authorList>
    </citation>
    <scope>NUCLEOTIDE SEQUENCE [LARGE SCALE GENOMIC DNA]</scope>
    <source>
        <strain evidence="1 2">NCTC12151</strain>
    </source>
</reference>
<dbReference type="EMBL" id="LS483470">
    <property type="protein sequence ID" value="SQI41688.1"/>
    <property type="molecule type" value="Genomic_DNA"/>
</dbReference>
<gene>
    <name evidence="1" type="ORF">NCTC12151_02268</name>
</gene>
<dbReference type="Proteomes" id="UP000249005">
    <property type="component" value="Chromosome 1"/>
</dbReference>